<feature type="region of interest" description="Disordered" evidence="1">
    <location>
        <begin position="1"/>
        <end position="36"/>
    </location>
</feature>
<name>A0AA38JDD5_9AGAR</name>
<feature type="compositionally biased region" description="Basic and acidic residues" evidence="1">
    <location>
        <begin position="14"/>
        <end position="28"/>
    </location>
</feature>
<reference evidence="2" key="1">
    <citation type="submission" date="2022-08" db="EMBL/GenBank/DDBJ databases">
        <authorList>
            <consortium name="DOE Joint Genome Institute"/>
            <person name="Min B."/>
            <person name="Sierra-Patev S."/>
            <person name="Naranjo-Ortiz M."/>
            <person name="Looney B."/>
            <person name="Konkel Z."/>
            <person name="Slot J.C."/>
            <person name="Sakamoto Y."/>
            <person name="Steenwyk J.L."/>
            <person name="Rokas A."/>
            <person name="Carro J."/>
            <person name="Camarero S."/>
            <person name="Ferreira P."/>
            <person name="Molpeceres G."/>
            <person name="Ruiz-duenas F.J."/>
            <person name="Serrano A."/>
            <person name="Henrissat B."/>
            <person name="Drula E."/>
            <person name="Hughes K.W."/>
            <person name="Mata J.L."/>
            <person name="Ishikawa N.K."/>
            <person name="Vargas-Isla R."/>
            <person name="Ushijima S."/>
            <person name="Smith C.A."/>
            <person name="Ahrendt S."/>
            <person name="Andreopoulos W."/>
            <person name="He G."/>
            <person name="LaButti K."/>
            <person name="Lipzen A."/>
            <person name="Ng V."/>
            <person name="Riley R."/>
            <person name="Sandor L."/>
            <person name="Barry K."/>
            <person name="Martinez A.T."/>
            <person name="Xiao Y."/>
            <person name="Gibbons J.G."/>
            <person name="Terashima K."/>
            <person name="Hibbett D.S."/>
            <person name="Grigoriev I.V."/>
        </authorList>
    </citation>
    <scope>NUCLEOTIDE SEQUENCE</scope>
    <source>
        <strain evidence="2">ET3784</strain>
    </source>
</reference>
<evidence type="ECO:0000313" key="2">
    <source>
        <dbReference type="EMBL" id="KAJ3713249.1"/>
    </source>
</evidence>
<dbReference type="EMBL" id="JANVFO010000100">
    <property type="protein sequence ID" value="KAJ3713249.1"/>
    <property type="molecule type" value="Genomic_DNA"/>
</dbReference>
<keyword evidence="3" id="KW-1185">Reference proteome</keyword>
<dbReference type="Proteomes" id="UP001176059">
    <property type="component" value="Unassembled WGS sequence"/>
</dbReference>
<sequence>MGNGRSRYNRGLTQKKDIQANSFREKTPVYDSEDDEELDIDQLLSSSPVQLKKRRALSKPAVNPSARKKSAKIVLMIPRHDKTNERKTYNDRDVDYDTVMEDIYEAIGCKEAKAKPAIGYKIEGAPAKTGAISLMSSEDWEGLCDDVLEKQEAKSKVFKINIIVAAEYLDALNQWKGKKDGKGKERSDRKSSKKKKNAVKSFKFDSDSDSEDDSNDGMGKSTMDKETRFIGELTSTYGNCALCKPKICKIGQGIHVSLTFNMRAAWAAALAREEAGVTLSTPPKTEQFRQFHHSIELPTLVSNLSDPTTPSFGSNMSVMKEFVAPIIGAFAAVNQLSNPRQNNPETPTPHARPVQSPQCVGIPSSDGFDEQDINPYPTIVDFFTSLDVVEPQRNLSRYVATLTGLDFYNIDNIAGLTVRVLQDDVGMSLGNATHVLNMVKKKIHVVNKGRKEFRNTIGYV</sequence>
<reference evidence="2" key="2">
    <citation type="journal article" date="2023" name="Proc. Natl. Acad. Sci. U.S.A.">
        <title>A global phylogenomic analysis of the shiitake genus Lentinula.</title>
        <authorList>
            <person name="Sierra-Patev S."/>
            <person name="Min B."/>
            <person name="Naranjo-Ortiz M."/>
            <person name="Looney B."/>
            <person name="Konkel Z."/>
            <person name="Slot J.C."/>
            <person name="Sakamoto Y."/>
            <person name="Steenwyk J.L."/>
            <person name="Rokas A."/>
            <person name="Carro J."/>
            <person name="Camarero S."/>
            <person name="Ferreira P."/>
            <person name="Molpeceres G."/>
            <person name="Ruiz-Duenas F.J."/>
            <person name="Serrano A."/>
            <person name="Henrissat B."/>
            <person name="Drula E."/>
            <person name="Hughes K.W."/>
            <person name="Mata J.L."/>
            <person name="Ishikawa N.K."/>
            <person name="Vargas-Isla R."/>
            <person name="Ushijima S."/>
            <person name="Smith C.A."/>
            <person name="Donoghue J."/>
            <person name="Ahrendt S."/>
            <person name="Andreopoulos W."/>
            <person name="He G."/>
            <person name="LaButti K."/>
            <person name="Lipzen A."/>
            <person name="Ng V."/>
            <person name="Riley R."/>
            <person name="Sandor L."/>
            <person name="Barry K."/>
            <person name="Martinez A.T."/>
            <person name="Xiao Y."/>
            <person name="Gibbons J.G."/>
            <person name="Terashima K."/>
            <person name="Grigoriev I.V."/>
            <person name="Hibbett D."/>
        </authorList>
    </citation>
    <scope>NUCLEOTIDE SEQUENCE</scope>
    <source>
        <strain evidence="2">ET3784</strain>
    </source>
</reference>
<feature type="region of interest" description="Disordered" evidence="1">
    <location>
        <begin position="337"/>
        <end position="356"/>
    </location>
</feature>
<evidence type="ECO:0000256" key="1">
    <source>
        <dbReference type="SAM" id="MobiDB-lite"/>
    </source>
</evidence>
<proteinExistence type="predicted"/>
<dbReference type="AlphaFoldDB" id="A0AA38JDD5"/>
<comment type="caution">
    <text evidence="2">The sequence shown here is derived from an EMBL/GenBank/DDBJ whole genome shotgun (WGS) entry which is preliminary data.</text>
</comment>
<feature type="region of interest" description="Disordered" evidence="1">
    <location>
        <begin position="177"/>
        <end position="223"/>
    </location>
</feature>
<evidence type="ECO:0000313" key="3">
    <source>
        <dbReference type="Proteomes" id="UP001176059"/>
    </source>
</evidence>
<gene>
    <name evidence="2" type="ORF">DFJ43DRAFT_1043991</name>
</gene>
<feature type="compositionally biased region" description="Basic and acidic residues" evidence="1">
    <location>
        <begin position="177"/>
        <end position="190"/>
    </location>
</feature>
<protein>
    <submittedName>
        <fullName evidence="2">Uncharacterized protein</fullName>
    </submittedName>
</protein>
<accession>A0AA38JDD5</accession>
<organism evidence="2 3">
    <name type="scientific">Lentinula guzmanii</name>
    <dbReference type="NCBI Taxonomy" id="2804957"/>
    <lineage>
        <taxon>Eukaryota</taxon>
        <taxon>Fungi</taxon>
        <taxon>Dikarya</taxon>
        <taxon>Basidiomycota</taxon>
        <taxon>Agaricomycotina</taxon>
        <taxon>Agaricomycetes</taxon>
        <taxon>Agaricomycetidae</taxon>
        <taxon>Agaricales</taxon>
        <taxon>Marasmiineae</taxon>
        <taxon>Omphalotaceae</taxon>
        <taxon>Lentinula</taxon>
    </lineage>
</organism>